<proteinExistence type="predicted"/>
<evidence type="ECO:0000313" key="1">
    <source>
        <dbReference type="EMBL" id="EKX39016.1"/>
    </source>
</evidence>
<evidence type="ECO:0000313" key="2">
    <source>
        <dbReference type="EnsemblProtists" id="EKX39016"/>
    </source>
</evidence>
<dbReference type="OMA" id="VQDIQKH"/>
<organism evidence="1">
    <name type="scientific">Guillardia theta (strain CCMP2712)</name>
    <name type="common">Cryptophyte</name>
    <dbReference type="NCBI Taxonomy" id="905079"/>
    <lineage>
        <taxon>Eukaryota</taxon>
        <taxon>Cryptophyceae</taxon>
        <taxon>Pyrenomonadales</taxon>
        <taxon>Geminigeraceae</taxon>
        <taxon>Guillardia</taxon>
    </lineage>
</organism>
<gene>
    <name evidence="1" type="ORF">GUITHDRAFT_114894</name>
</gene>
<dbReference type="EMBL" id="JH993043">
    <property type="protein sequence ID" value="EKX39016.1"/>
    <property type="molecule type" value="Genomic_DNA"/>
</dbReference>
<dbReference type="GeneID" id="17295780"/>
<dbReference type="Pfam" id="PF09778">
    <property type="entry name" value="Guanylate_cyc_2"/>
    <property type="match status" value="1"/>
</dbReference>
<dbReference type="KEGG" id="gtt:GUITHDRAFT_114894"/>
<evidence type="ECO:0000313" key="3">
    <source>
        <dbReference type="Proteomes" id="UP000011087"/>
    </source>
</evidence>
<name>L1IRW6_GUITC</name>
<dbReference type="PANTHER" id="PTHR31400">
    <property type="entry name" value="GUANYLYL CYCLASE DOMAIN CONTAINING PROTEIN 1 GUCD1"/>
    <property type="match status" value="1"/>
</dbReference>
<dbReference type="EnsemblProtists" id="EKX39016">
    <property type="protein sequence ID" value="EKX39016"/>
    <property type="gene ID" value="GUITHDRAFT_114894"/>
</dbReference>
<dbReference type="OrthoDB" id="206796at2759"/>
<reference evidence="2" key="3">
    <citation type="submission" date="2016-03" db="UniProtKB">
        <authorList>
            <consortium name="EnsemblProtists"/>
        </authorList>
    </citation>
    <scope>IDENTIFICATION</scope>
</reference>
<dbReference type="AlphaFoldDB" id="L1IRW6"/>
<dbReference type="eggNOG" id="KOG4621">
    <property type="taxonomic scope" value="Eukaryota"/>
</dbReference>
<sequence>MEHVTAIDKDQRYDWDCGLVCCQMCLKWVNRPQSFSALTRRCPTKSTWSIDLAFLLHGFGVKARYYTITWGANQSYTEIEYYKENLQSDASRVNDLFNNAAARGLHVELKSLVIDQIIEALVKDTCVIMILGCADASAMLKGKQSETGEEAGQGTERMPHSLPSVGIDTGFVGHYVILIAYHTEKQMFEIADPGVEAERRLIQKDALEHARKQHGTDEDLLVIDVENLMQDCNELNTSAPEEREEIFLRCKRKG</sequence>
<accession>L1IRW6</accession>
<dbReference type="RefSeq" id="XP_005825996.1">
    <property type="nucleotide sequence ID" value="XM_005825939.1"/>
</dbReference>
<dbReference type="Proteomes" id="UP000011087">
    <property type="component" value="Unassembled WGS sequence"/>
</dbReference>
<protein>
    <recommendedName>
        <fullName evidence="4">Guanylyl cyclase</fullName>
    </recommendedName>
</protein>
<dbReference type="PaxDb" id="55529-EKX39016"/>
<evidence type="ECO:0008006" key="4">
    <source>
        <dbReference type="Google" id="ProtNLM"/>
    </source>
</evidence>
<reference evidence="1 3" key="1">
    <citation type="journal article" date="2012" name="Nature">
        <title>Algal genomes reveal evolutionary mosaicism and the fate of nucleomorphs.</title>
        <authorList>
            <consortium name="DOE Joint Genome Institute"/>
            <person name="Curtis B.A."/>
            <person name="Tanifuji G."/>
            <person name="Burki F."/>
            <person name="Gruber A."/>
            <person name="Irimia M."/>
            <person name="Maruyama S."/>
            <person name="Arias M.C."/>
            <person name="Ball S.G."/>
            <person name="Gile G.H."/>
            <person name="Hirakawa Y."/>
            <person name="Hopkins J.F."/>
            <person name="Kuo A."/>
            <person name="Rensing S.A."/>
            <person name="Schmutz J."/>
            <person name="Symeonidi A."/>
            <person name="Elias M."/>
            <person name="Eveleigh R.J."/>
            <person name="Herman E.K."/>
            <person name="Klute M.J."/>
            <person name="Nakayama T."/>
            <person name="Obornik M."/>
            <person name="Reyes-Prieto A."/>
            <person name="Armbrust E.V."/>
            <person name="Aves S.J."/>
            <person name="Beiko R.G."/>
            <person name="Coutinho P."/>
            <person name="Dacks J.B."/>
            <person name="Durnford D.G."/>
            <person name="Fast N.M."/>
            <person name="Green B.R."/>
            <person name="Grisdale C.J."/>
            <person name="Hempel F."/>
            <person name="Henrissat B."/>
            <person name="Hoppner M.P."/>
            <person name="Ishida K."/>
            <person name="Kim E."/>
            <person name="Koreny L."/>
            <person name="Kroth P.G."/>
            <person name="Liu Y."/>
            <person name="Malik S.B."/>
            <person name="Maier U.G."/>
            <person name="McRose D."/>
            <person name="Mock T."/>
            <person name="Neilson J.A."/>
            <person name="Onodera N.T."/>
            <person name="Poole A.M."/>
            <person name="Pritham E.J."/>
            <person name="Richards T.A."/>
            <person name="Rocap G."/>
            <person name="Roy S.W."/>
            <person name="Sarai C."/>
            <person name="Schaack S."/>
            <person name="Shirato S."/>
            <person name="Slamovits C.H."/>
            <person name="Spencer D.F."/>
            <person name="Suzuki S."/>
            <person name="Worden A.Z."/>
            <person name="Zauner S."/>
            <person name="Barry K."/>
            <person name="Bell C."/>
            <person name="Bharti A.K."/>
            <person name="Crow J.A."/>
            <person name="Grimwood J."/>
            <person name="Kramer R."/>
            <person name="Lindquist E."/>
            <person name="Lucas S."/>
            <person name="Salamov A."/>
            <person name="McFadden G.I."/>
            <person name="Lane C.E."/>
            <person name="Keeling P.J."/>
            <person name="Gray M.W."/>
            <person name="Grigoriev I.V."/>
            <person name="Archibald J.M."/>
        </authorList>
    </citation>
    <scope>NUCLEOTIDE SEQUENCE</scope>
    <source>
        <strain evidence="1 3">CCMP2712</strain>
    </source>
</reference>
<keyword evidence="3" id="KW-1185">Reference proteome</keyword>
<dbReference type="HOGENOM" id="CLU_064395_0_0_1"/>
<dbReference type="InterPro" id="IPR018616">
    <property type="entry name" value="GUCD1"/>
</dbReference>
<reference evidence="3" key="2">
    <citation type="submission" date="2012-11" db="EMBL/GenBank/DDBJ databases">
        <authorList>
            <person name="Kuo A."/>
            <person name="Curtis B.A."/>
            <person name="Tanifuji G."/>
            <person name="Burki F."/>
            <person name="Gruber A."/>
            <person name="Irimia M."/>
            <person name="Maruyama S."/>
            <person name="Arias M.C."/>
            <person name="Ball S.G."/>
            <person name="Gile G.H."/>
            <person name="Hirakawa Y."/>
            <person name="Hopkins J.F."/>
            <person name="Rensing S.A."/>
            <person name="Schmutz J."/>
            <person name="Symeonidi A."/>
            <person name="Elias M."/>
            <person name="Eveleigh R.J."/>
            <person name="Herman E.K."/>
            <person name="Klute M.J."/>
            <person name="Nakayama T."/>
            <person name="Obornik M."/>
            <person name="Reyes-Prieto A."/>
            <person name="Armbrust E.V."/>
            <person name="Aves S.J."/>
            <person name="Beiko R.G."/>
            <person name="Coutinho P."/>
            <person name="Dacks J.B."/>
            <person name="Durnford D.G."/>
            <person name="Fast N.M."/>
            <person name="Green B.R."/>
            <person name="Grisdale C."/>
            <person name="Hempe F."/>
            <person name="Henrissat B."/>
            <person name="Hoppner M.P."/>
            <person name="Ishida K.-I."/>
            <person name="Kim E."/>
            <person name="Koreny L."/>
            <person name="Kroth P.G."/>
            <person name="Liu Y."/>
            <person name="Malik S.-B."/>
            <person name="Maier U.G."/>
            <person name="McRose D."/>
            <person name="Mock T."/>
            <person name="Neilson J.A."/>
            <person name="Onodera N.T."/>
            <person name="Poole A.M."/>
            <person name="Pritham E.J."/>
            <person name="Richards T.A."/>
            <person name="Rocap G."/>
            <person name="Roy S.W."/>
            <person name="Sarai C."/>
            <person name="Schaack S."/>
            <person name="Shirato S."/>
            <person name="Slamovits C.H."/>
            <person name="Spencer D.F."/>
            <person name="Suzuki S."/>
            <person name="Worden A.Z."/>
            <person name="Zauner S."/>
            <person name="Barry K."/>
            <person name="Bell C."/>
            <person name="Bharti A.K."/>
            <person name="Crow J.A."/>
            <person name="Grimwood J."/>
            <person name="Kramer R."/>
            <person name="Lindquist E."/>
            <person name="Lucas S."/>
            <person name="Salamov A."/>
            <person name="McFadden G.I."/>
            <person name="Lane C.E."/>
            <person name="Keeling P.J."/>
            <person name="Gray M.W."/>
            <person name="Grigoriev I.V."/>
            <person name="Archibald J.M."/>
        </authorList>
    </citation>
    <scope>NUCLEOTIDE SEQUENCE</scope>
    <source>
        <strain evidence="3">CCMP2712</strain>
    </source>
</reference>
<dbReference type="PANTHER" id="PTHR31400:SF1">
    <property type="entry name" value="PROTEIN GUCD1"/>
    <property type="match status" value="1"/>
</dbReference>